<protein>
    <recommendedName>
        <fullName evidence="2">AAA+ ATPase domain-containing protein</fullName>
    </recommendedName>
</protein>
<dbReference type="PANTHER" id="PTHR23389:SF21">
    <property type="entry name" value="ATPASE FAMILY AAA DOMAIN-CONTAINING PROTEIN 5"/>
    <property type="match status" value="1"/>
</dbReference>
<sequence length="910" mass="99895">MVERQKKGAPKKKGKKLEEENRQRSLLDMFGTKTTKSPATVISIESSPAPEAQDTPVTLEGPSTVTLDHHTRDVELAPNEAKQLGMSELSNDEPRPSEPQTPLNPRIALCTDAVAAPGLPPALLVQNVEGTTPSKPIVIDSSPVKGPTLKVPPKSGVVHPFFVSRGSLTKQKAPQISQMPKSVGPQSWAVPFPDRDSQHVRGPQTFAPASPIDTLRRRSSGRRGTIGAHESPDYAFLAPGHQPSASTHEGPRGSASHGGRDLCAREPTSTIPEEHLLRFPSISRLVDRSLSQSSPQPPNGRTLAEKLRPRCAEEVLGNEASAQYLRNWLRALALQLGDSGDRMPVTERPTTVGGRPPPNKSRKRPRVIREVAPTRYRKRAKTESEEEDNWIADDNEDEEEEGYSSSAYSWSENDSEPQLAPSSPIPSSSSVPDTGPEPISNQATEPPQHLGELHNTILLVGPPGSGKTASVYACAEELGWEVFEVYPGIGRRNGSSIENLVGEVGKNHLVRQKPHGRHDFLPFGSPTKRKQGFNLSKSEPGSERDRSSVPLAYLDIDNSERDQPPSLGQSLILLEEVDILFKEDVRFWDSVKEVIRECKRPIICTCNDVSLVPLDDLPLQRVLTFDACPSDILTSYLQSICCAEGRSVDRLVLERYIASREDQDPSPRSEHVSDIRRAIHWLDLSLTTGFPRPSAEAQPSVSTLFDPGPGLRPSLVRDASEKEVELAQLRKAAYDADIASSLDGELSRNALDRPAAIEVESLGPTNDDEMGHPVLNDTRLDASLPSTYTRDIEIAAIIRDRVRPRSLEDAINGEARKRESFLVHCYALLRDSCPHRVWGMGQTQVFTDYVPLIKQVAEAEEAQAVALVQQAAGRRGRQTRNSAMSAFCRTLNLREGAREGLRAICFADLP</sequence>
<dbReference type="Pfam" id="PF00004">
    <property type="entry name" value="AAA"/>
    <property type="match status" value="1"/>
</dbReference>
<dbReference type="GO" id="GO:0003677">
    <property type="term" value="F:DNA binding"/>
    <property type="evidence" value="ECO:0007669"/>
    <property type="project" value="TreeGrafter"/>
</dbReference>
<dbReference type="Proteomes" id="UP000298030">
    <property type="component" value="Unassembled WGS sequence"/>
</dbReference>
<feature type="compositionally biased region" description="Polar residues" evidence="1">
    <location>
        <begin position="169"/>
        <end position="180"/>
    </location>
</feature>
<dbReference type="EMBL" id="QPFP01000007">
    <property type="protein sequence ID" value="TEB35837.1"/>
    <property type="molecule type" value="Genomic_DNA"/>
</dbReference>
<evidence type="ECO:0000256" key="1">
    <source>
        <dbReference type="SAM" id="MobiDB-lite"/>
    </source>
</evidence>
<dbReference type="STRING" id="71717.A0A4Y7TNQ0"/>
<gene>
    <name evidence="3" type="ORF">FA13DRAFT_1389334</name>
</gene>
<dbReference type="InterPro" id="IPR003593">
    <property type="entry name" value="AAA+_ATPase"/>
</dbReference>
<dbReference type="PANTHER" id="PTHR23389">
    <property type="entry name" value="CHROMOSOME TRANSMISSION FIDELITY FACTOR 18"/>
    <property type="match status" value="1"/>
</dbReference>
<dbReference type="Gene3D" id="3.40.50.300">
    <property type="entry name" value="P-loop containing nucleotide triphosphate hydrolases"/>
    <property type="match status" value="1"/>
</dbReference>
<dbReference type="SMART" id="SM00382">
    <property type="entry name" value="AAA"/>
    <property type="match status" value="1"/>
</dbReference>
<dbReference type="OrthoDB" id="9996895at2759"/>
<reference evidence="3 4" key="1">
    <citation type="journal article" date="2019" name="Nat. Ecol. Evol.">
        <title>Megaphylogeny resolves global patterns of mushroom evolution.</title>
        <authorList>
            <person name="Varga T."/>
            <person name="Krizsan K."/>
            <person name="Foldi C."/>
            <person name="Dima B."/>
            <person name="Sanchez-Garcia M."/>
            <person name="Sanchez-Ramirez S."/>
            <person name="Szollosi G.J."/>
            <person name="Szarkandi J.G."/>
            <person name="Papp V."/>
            <person name="Albert L."/>
            <person name="Andreopoulos W."/>
            <person name="Angelini C."/>
            <person name="Antonin V."/>
            <person name="Barry K.W."/>
            <person name="Bougher N.L."/>
            <person name="Buchanan P."/>
            <person name="Buyck B."/>
            <person name="Bense V."/>
            <person name="Catcheside P."/>
            <person name="Chovatia M."/>
            <person name="Cooper J."/>
            <person name="Damon W."/>
            <person name="Desjardin D."/>
            <person name="Finy P."/>
            <person name="Geml J."/>
            <person name="Haridas S."/>
            <person name="Hughes K."/>
            <person name="Justo A."/>
            <person name="Karasinski D."/>
            <person name="Kautmanova I."/>
            <person name="Kiss B."/>
            <person name="Kocsube S."/>
            <person name="Kotiranta H."/>
            <person name="LaButti K.M."/>
            <person name="Lechner B.E."/>
            <person name="Liimatainen K."/>
            <person name="Lipzen A."/>
            <person name="Lukacs Z."/>
            <person name="Mihaltcheva S."/>
            <person name="Morgado L.N."/>
            <person name="Niskanen T."/>
            <person name="Noordeloos M.E."/>
            <person name="Ohm R.A."/>
            <person name="Ortiz-Santana B."/>
            <person name="Ovrebo C."/>
            <person name="Racz N."/>
            <person name="Riley R."/>
            <person name="Savchenko A."/>
            <person name="Shiryaev A."/>
            <person name="Soop K."/>
            <person name="Spirin V."/>
            <person name="Szebenyi C."/>
            <person name="Tomsovsky M."/>
            <person name="Tulloss R.E."/>
            <person name="Uehling J."/>
            <person name="Grigoriev I.V."/>
            <person name="Vagvolgyi C."/>
            <person name="Papp T."/>
            <person name="Martin F.M."/>
            <person name="Miettinen O."/>
            <person name="Hibbett D.S."/>
            <person name="Nagy L.G."/>
        </authorList>
    </citation>
    <scope>NUCLEOTIDE SEQUENCE [LARGE SCALE GENOMIC DNA]</scope>
    <source>
        <strain evidence="3 4">FP101781</strain>
    </source>
</reference>
<evidence type="ECO:0000313" key="4">
    <source>
        <dbReference type="Proteomes" id="UP000298030"/>
    </source>
</evidence>
<proteinExistence type="predicted"/>
<feature type="compositionally biased region" description="Low complexity" evidence="1">
    <location>
        <begin position="403"/>
        <end position="412"/>
    </location>
</feature>
<feature type="compositionally biased region" description="Basic and acidic residues" evidence="1">
    <location>
        <begin position="16"/>
        <end position="25"/>
    </location>
</feature>
<feature type="region of interest" description="Disordered" evidence="1">
    <location>
        <begin position="1"/>
        <end position="104"/>
    </location>
</feature>
<feature type="region of interest" description="Disordered" evidence="1">
    <location>
        <begin position="339"/>
        <end position="448"/>
    </location>
</feature>
<accession>A0A4Y7TNQ0</accession>
<organism evidence="3 4">
    <name type="scientific">Coprinellus micaceus</name>
    <name type="common">Glistening ink-cap mushroom</name>
    <name type="synonym">Coprinus micaceus</name>
    <dbReference type="NCBI Taxonomy" id="71717"/>
    <lineage>
        <taxon>Eukaryota</taxon>
        <taxon>Fungi</taxon>
        <taxon>Dikarya</taxon>
        <taxon>Basidiomycota</taxon>
        <taxon>Agaricomycotina</taxon>
        <taxon>Agaricomycetes</taxon>
        <taxon>Agaricomycetidae</taxon>
        <taxon>Agaricales</taxon>
        <taxon>Agaricineae</taxon>
        <taxon>Psathyrellaceae</taxon>
        <taxon>Coprinellus</taxon>
    </lineage>
</organism>
<feature type="domain" description="AAA+ ATPase" evidence="2">
    <location>
        <begin position="453"/>
        <end position="633"/>
    </location>
</feature>
<comment type="caution">
    <text evidence="3">The sequence shown here is derived from an EMBL/GenBank/DDBJ whole genome shotgun (WGS) entry which is preliminary data.</text>
</comment>
<dbReference type="InterPro" id="IPR027417">
    <property type="entry name" value="P-loop_NTPase"/>
</dbReference>
<feature type="compositionally biased region" description="Low complexity" evidence="1">
    <location>
        <begin position="421"/>
        <end position="432"/>
    </location>
</feature>
<evidence type="ECO:0000313" key="3">
    <source>
        <dbReference type="EMBL" id="TEB35837.1"/>
    </source>
</evidence>
<keyword evidence="4" id="KW-1185">Reference proteome</keyword>
<feature type="region of interest" description="Disordered" evidence="1">
    <location>
        <begin position="515"/>
        <end position="547"/>
    </location>
</feature>
<feature type="compositionally biased region" description="Acidic residues" evidence="1">
    <location>
        <begin position="384"/>
        <end position="402"/>
    </location>
</feature>
<dbReference type="AlphaFoldDB" id="A0A4Y7TNQ0"/>
<evidence type="ECO:0000259" key="2">
    <source>
        <dbReference type="SMART" id="SM00382"/>
    </source>
</evidence>
<dbReference type="GO" id="GO:0016887">
    <property type="term" value="F:ATP hydrolysis activity"/>
    <property type="evidence" value="ECO:0007669"/>
    <property type="project" value="InterPro"/>
</dbReference>
<dbReference type="SUPFAM" id="SSF52540">
    <property type="entry name" value="P-loop containing nucleoside triphosphate hydrolases"/>
    <property type="match status" value="1"/>
</dbReference>
<dbReference type="GO" id="GO:0005524">
    <property type="term" value="F:ATP binding"/>
    <property type="evidence" value="ECO:0007669"/>
    <property type="project" value="InterPro"/>
</dbReference>
<feature type="region of interest" description="Disordered" evidence="1">
    <location>
        <begin position="169"/>
        <end position="272"/>
    </location>
</feature>
<dbReference type="InterPro" id="IPR003959">
    <property type="entry name" value="ATPase_AAA_core"/>
</dbReference>
<name>A0A4Y7TNQ0_COPMI</name>
<dbReference type="GO" id="GO:0005634">
    <property type="term" value="C:nucleus"/>
    <property type="evidence" value="ECO:0007669"/>
    <property type="project" value="TreeGrafter"/>
</dbReference>
<feature type="compositionally biased region" description="Polar residues" evidence="1">
    <location>
        <begin position="32"/>
        <end position="46"/>
    </location>
</feature>